<protein>
    <recommendedName>
        <fullName evidence="3">Thioredoxin domain-containing protein</fullName>
    </recommendedName>
</protein>
<evidence type="ECO:0000256" key="1">
    <source>
        <dbReference type="ARBA" id="ARBA00023284"/>
    </source>
</evidence>
<feature type="signal peptide" evidence="2">
    <location>
        <begin position="1"/>
        <end position="18"/>
    </location>
</feature>
<dbReference type="InterPro" id="IPR036249">
    <property type="entry name" value="Thioredoxin-like_sf"/>
</dbReference>
<dbReference type="InterPro" id="IPR017937">
    <property type="entry name" value="Thioredoxin_CS"/>
</dbReference>
<dbReference type="SUPFAM" id="SSF52833">
    <property type="entry name" value="Thioredoxin-like"/>
    <property type="match status" value="1"/>
</dbReference>
<dbReference type="PROSITE" id="PS00194">
    <property type="entry name" value="THIOREDOXIN_1"/>
    <property type="match status" value="1"/>
</dbReference>
<keyword evidence="2" id="KW-0732">Signal</keyword>
<gene>
    <name evidence="4" type="ORF">KACHI17_08320</name>
</gene>
<dbReference type="InterPro" id="IPR013766">
    <property type="entry name" value="Thioredoxin_domain"/>
</dbReference>
<dbReference type="InterPro" id="IPR050553">
    <property type="entry name" value="Thioredoxin_ResA/DsbE_sf"/>
</dbReference>
<keyword evidence="1" id="KW-0676">Redox-active center</keyword>
<dbReference type="GO" id="GO:0016491">
    <property type="term" value="F:oxidoreductase activity"/>
    <property type="evidence" value="ECO:0007669"/>
    <property type="project" value="InterPro"/>
</dbReference>
<proteinExistence type="predicted"/>
<evidence type="ECO:0000313" key="4">
    <source>
        <dbReference type="EMBL" id="BFG69951.1"/>
    </source>
</evidence>
<reference evidence="4" key="1">
    <citation type="submission" date="2024-02" db="EMBL/GenBank/DDBJ databases">
        <title>Sediminibacterium planktonica sp. nov. and Sediminibacterium longus sp. nov., isolated from surface lake and river water.</title>
        <authorList>
            <person name="Watanabe K."/>
            <person name="Takemine S."/>
            <person name="Ishii Y."/>
            <person name="Ogata Y."/>
            <person name="Shindo C."/>
            <person name="Suda W."/>
        </authorList>
    </citation>
    <scope>NUCLEOTIDE SEQUENCE</scope>
    <source>
        <strain evidence="4">KACHI17</strain>
    </source>
</reference>
<dbReference type="EMBL" id="AP029612">
    <property type="protein sequence ID" value="BFG69951.1"/>
    <property type="molecule type" value="Genomic_DNA"/>
</dbReference>
<dbReference type="Gene3D" id="3.40.30.10">
    <property type="entry name" value="Glutaredoxin"/>
    <property type="match status" value="1"/>
</dbReference>
<dbReference type="RefSeq" id="WP_353550248.1">
    <property type="nucleotide sequence ID" value="NZ_AP029612.1"/>
</dbReference>
<dbReference type="Pfam" id="PF00578">
    <property type="entry name" value="AhpC-TSA"/>
    <property type="match status" value="1"/>
</dbReference>
<accession>A0AAT9GH37</accession>
<evidence type="ECO:0000256" key="2">
    <source>
        <dbReference type="SAM" id="SignalP"/>
    </source>
</evidence>
<dbReference type="PANTHER" id="PTHR42852">
    <property type="entry name" value="THIOL:DISULFIDE INTERCHANGE PROTEIN DSBE"/>
    <property type="match status" value="1"/>
</dbReference>
<organism evidence="4">
    <name type="scientific">Sediminibacterium sp. KACHI17</name>
    <dbReference type="NCBI Taxonomy" id="1751071"/>
    <lineage>
        <taxon>Bacteria</taxon>
        <taxon>Pseudomonadati</taxon>
        <taxon>Bacteroidota</taxon>
        <taxon>Chitinophagia</taxon>
        <taxon>Chitinophagales</taxon>
        <taxon>Chitinophagaceae</taxon>
        <taxon>Sediminibacterium</taxon>
    </lineage>
</organism>
<feature type="chain" id="PRO_5043905307" description="Thioredoxin domain-containing protein" evidence="2">
    <location>
        <begin position="19"/>
        <end position="237"/>
    </location>
</feature>
<dbReference type="InterPro" id="IPR000866">
    <property type="entry name" value="AhpC/TSA"/>
</dbReference>
<dbReference type="PROSITE" id="PS51352">
    <property type="entry name" value="THIOREDOXIN_2"/>
    <property type="match status" value="1"/>
</dbReference>
<dbReference type="CDD" id="cd02966">
    <property type="entry name" value="TlpA_like_family"/>
    <property type="match status" value="1"/>
</dbReference>
<sequence>MKILCSILFFLSTLVLSAQIPTSNIRLNASSIVKDSSGLVYPYAIWQKLIQSGEYSIRIIDINANPLEFLLVRLSEAEKYTRDEKMPKPNESRFFRTGNTISNVKLVTMDGKKYVLKDMKGKVVVLNFWFINCPPCRMEIPHLNNMVEAYKEREDVVFLAVALDQSYELKEFLKEMPFQYGIVDAGSYVASRYGINLFPTHVVIDKEGKVIFHTSGYGMGTVPWLKKAINEALIPKI</sequence>
<dbReference type="PANTHER" id="PTHR42852:SF13">
    <property type="entry name" value="PROTEIN DIPZ"/>
    <property type="match status" value="1"/>
</dbReference>
<feature type="domain" description="Thioredoxin" evidence="3">
    <location>
        <begin position="95"/>
        <end position="234"/>
    </location>
</feature>
<dbReference type="AlphaFoldDB" id="A0AAT9GH37"/>
<dbReference type="GO" id="GO:0016209">
    <property type="term" value="F:antioxidant activity"/>
    <property type="evidence" value="ECO:0007669"/>
    <property type="project" value="InterPro"/>
</dbReference>
<evidence type="ECO:0000259" key="3">
    <source>
        <dbReference type="PROSITE" id="PS51352"/>
    </source>
</evidence>
<name>A0AAT9GH37_9BACT</name>